<dbReference type="PANTHER" id="PTHR38782:SF1">
    <property type="entry name" value="SIGMA-E FACTOR REGULATORY PROTEIN RSEB"/>
    <property type="match status" value="1"/>
</dbReference>
<keyword evidence="3 5" id="KW-0732">Signal</keyword>
<accession>A0A3L8PRA5</accession>
<keyword evidence="9" id="KW-1185">Reference proteome</keyword>
<evidence type="ECO:0000256" key="1">
    <source>
        <dbReference type="ARBA" id="ARBA00004418"/>
    </source>
</evidence>
<evidence type="ECO:0000259" key="7">
    <source>
        <dbReference type="Pfam" id="PF17188"/>
    </source>
</evidence>
<name>A0A3L8PRA5_9GAMM</name>
<feature type="domain" description="MucB/RseB N-terminal" evidence="6">
    <location>
        <begin position="23"/>
        <end position="185"/>
    </location>
</feature>
<evidence type="ECO:0000313" key="8">
    <source>
        <dbReference type="EMBL" id="RLV57917.1"/>
    </source>
</evidence>
<evidence type="ECO:0000256" key="4">
    <source>
        <dbReference type="ARBA" id="ARBA00022764"/>
    </source>
</evidence>
<comment type="caution">
    <text evidence="8">The sequence shown here is derived from an EMBL/GenBank/DDBJ whole genome shotgun (WGS) entry which is preliminary data.</text>
</comment>
<evidence type="ECO:0000259" key="6">
    <source>
        <dbReference type="Pfam" id="PF03888"/>
    </source>
</evidence>
<dbReference type="GO" id="GO:0032885">
    <property type="term" value="P:regulation of polysaccharide biosynthetic process"/>
    <property type="evidence" value="ECO:0007669"/>
    <property type="project" value="TreeGrafter"/>
</dbReference>
<dbReference type="PANTHER" id="PTHR38782">
    <property type="match status" value="1"/>
</dbReference>
<dbReference type="GO" id="GO:0030288">
    <property type="term" value="C:outer membrane-bounded periplasmic space"/>
    <property type="evidence" value="ECO:0007669"/>
    <property type="project" value="TreeGrafter"/>
</dbReference>
<dbReference type="InterPro" id="IPR033434">
    <property type="entry name" value="MucB/RseB_N"/>
</dbReference>
<dbReference type="InterPro" id="IPR033436">
    <property type="entry name" value="MucB/RseB_C"/>
</dbReference>
<comment type="subcellular location">
    <subcellularLocation>
        <location evidence="1">Periplasm</location>
    </subcellularLocation>
</comment>
<feature type="domain" description="MucB/RseB C-terminal" evidence="7">
    <location>
        <begin position="212"/>
        <end position="307"/>
    </location>
</feature>
<feature type="signal peptide" evidence="5">
    <location>
        <begin position="1"/>
        <end position="17"/>
    </location>
</feature>
<evidence type="ECO:0000256" key="3">
    <source>
        <dbReference type="ARBA" id="ARBA00022729"/>
    </source>
</evidence>
<comment type="similarity">
    <text evidence="2">Belongs to the RseB family.</text>
</comment>
<evidence type="ECO:0000313" key="9">
    <source>
        <dbReference type="Proteomes" id="UP000281474"/>
    </source>
</evidence>
<sequence>MRNILIFLSLVALPALAQNEMTAKAWLENMSQALQHQGYKASMVQVQAGHIRPLVYLHDKVDNKEVAFLEYLNGPPQKAVRIDNTVTFIEHDQTPYSIFSNRIEGLWPAAFTSNLGILSHSYQFVLGGRARIAGRPGQLVRIISKDNNRFSYRVWLDMDNFLPLRMDTVSVDKNLLQQLMVVEIGQFDTTPEILQEAIKRQWPSARVISPQKQTYHWKFTWLPKGFKVRTRDHHRLYGSREPVEYIGLTDGLANISVYISESKTTELPSELTSQNGMAIVTDRIGDAEVVVVGQAPSKTLIEIAKSLRLEN</sequence>
<dbReference type="InterPro" id="IPR038484">
    <property type="entry name" value="MucB/RseB_C_sf"/>
</dbReference>
<dbReference type="GO" id="GO:0045152">
    <property type="term" value="F:antisigma factor binding"/>
    <property type="evidence" value="ECO:0007669"/>
    <property type="project" value="TreeGrafter"/>
</dbReference>
<dbReference type="AlphaFoldDB" id="A0A3L8PRA5"/>
<keyword evidence="4" id="KW-0574">Periplasm</keyword>
<proteinExistence type="inferred from homology"/>
<evidence type="ECO:0000256" key="2">
    <source>
        <dbReference type="ARBA" id="ARBA00008150"/>
    </source>
</evidence>
<feature type="chain" id="PRO_5018175754" evidence="5">
    <location>
        <begin position="18"/>
        <end position="311"/>
    </location>
</feature>
<dbReference type="EMBL" id="QZEI01000119">
    <property type="protein sequence ID" value="RLV57917.1"/>
    <property type="molecule type" value="Genomic_DNA"/>
</dbReference>
<dbReference type="RefSeq" id="WP_121840746.1">
    <property type="nucleotide sequence ID" value="NZ_ML014868.1"/>
</dbReference>
<dbReference type="InterPro" id="IPR005588">
    <property type="entry name" value="MucB_RseB"/>
</dbReference>
<gene>
    <name evidence="8" type="ORF">D5018_19995</name>
</gene>
<dbReference type="PIRSF" id="PIRSF005427">
    <property type="entry name" value="RseB"/>
    <property type="match status" value="1"/>
</dbReference>
<dbReference type="Proteomes" id="UP000281474">
    <property type="component" value="Unassembled WGS sequence"/>
</dbReference>
<protein>
    <submittedName>
        <fullName evidence="8">MucB/RseB</fullName>
    </submittedName>
</protein>
<dbReference type="CDD" id="cd16327">
    <property type="entry name" value="RseB"/>
    <property type="match status" value="1"/>
</dbReference>
<dbReference type="Gene3D" id="3.30.200.100">
    <property type="entry name" value="MucB/RseB, C-terminal domain"/>
    <property type="match status" value="1"/>
</dbReference>
<organism evidence="8 9">
    <name type="scientific">Parashewanella curva</name>
    <dbReference type="NCBI Taxonomy" id="2338552"/>
    <lineage>
        <taxon>Bacteria</taxon>
        <taxon>Pseudomonadati</taxon>
        <taxon>Pseudomonadota</taxon>
        <taxon>Gammaproteobacteria</taxon>
        <taxon>Alteromonadales</taxon>
        <taxon>Shewanellaceae</taxon>
        <taxon>Parashewanella</taxon>
    </lineage>
</organism>
<dbReference type="Gene3D" id="2.50.20.10">
    <property type="entry name" value="Lipoprotein localisation LolA/LolB/LppX"/>
    <property type="match status" value="1"/>
</dbReference>
<dbReference type="Pfam" id="PF03888">
    <property type="entry name" value="MucB_RseB"/>
    <property type="match status" value="1"/>
</dbReference>
<evidence type="ECO:0000256" key="5">
    <source>
        <dbReference type="SAM" id="SignalP"/>
    </source>
</evidence>
<dbReference type="Pfam" id="PF17188">
    <property type="entry name" value="MucB_RseB_C"/>
    <property type="match status" value="1"/>
</dbReference>
<reference evidence="8 9" key="1">
    <citation type="submission" date="2018-09" db="EMBL/GenBank/DDBJ databases">
        <title>Phylogeny of the Shewanellaceae, and recommendation for two new genera, Pseudoshewanella and Parashewanella.</title>
        <authorList>
            <person name="Wang G."/>
        </authorList>
    </citation>
    <scope>NUCLEOTIDE SEQUENCE [LARGE SCALE GENOMIC DNA]</scope>
    <source>
        <strain evidence="8 9">C51</strain>
    </source>
</reference>
<dbReference type="OrthoDB" id="7067274at2"/>